<feature type="signal peptide" evidence="1">
    <location>
        <begin position="1"/>
        <end position="16"/>
    </location>
</feature>
<organism evidence="2 3">
    <name type="scientific">Rhynchosporium secalis</name>
    <name type="common">Barley scald fungus</name>
    <dbReference type="NCBI Taxonomy" id="38038"/>
    <lineage>
        <taxon>Eukaryota</taxon>
        <taxon>Fungi</taxon>
        <taxon>Dikarya</taxon>
        <taxon>Ascomycota</taxon>
        <taxon>Pezizomycotina</taxon>
        <taxon>Leotiomycetes</taxon>
        <taxon>Helotiales</taxon>
        <taxon>Ploettnerulaceae</taxon>
        <taxon>Rhynchosporium</taxon>
    </lineage>
</organism>
<dbReference type="Proteomes" id="UP000177625">
    <property type="component" value="Unassembled WGS sequence"/>
</dbReference>
<sequence>MKYLSIILACVAATHAYTVVVCTSDSDDKYKYVLDAVTKRNPGLYLGTKGYWNGRKGACQKNGEGIFVDVMLFCRSDPYNGPHSVTVEHRIPVTCIATGSPLWPQCTIAC</sequence>
<proteinExistence type="predicted"/>
<reference evidence="3" key="1">
    <citation type="submission" date="2016-03" db="EMBL/GenBank/DDBJ databases">
        <authorList>
            <person name="Guldener U."/>
        </authorList>
    </citation>
    <scope>NUCLEOTIDE SEQUENCE [LARGE SCALE GENOMIC DNA]</scope>
</reference>
<evidence type="ECO:0000256" key="1">
    <source>
        <dbReference type="SAM" id="SignalP"/>
    </source>
</evidence>
<evidence type="ECO:0000313" key="3">
    <source>
        <dbReference type="Proteomes" id="UP000177625"/>
    </source>
</evidence>
<keyword evidence="3" id="KW-1185">Reference proteome</keyword>
<dbReference type="AlphaFoldDB" id="A0A1E1MWE2"/>
<evidence type="ECO:0008006" key="4">
    <source>
        <dbReference type="Google" id="ProtNLM"/>
    </source>
</evidence>
<accession>A0A1E1MWE2</accession>
<gene>
    <name evidence="2" type="ORF">RSE6_14919</name>
</gene>
<dbReference type="EMBL" id="FJVC01000743">
    <property type="protein sequence ID" value="CZT53392.1"/>
    <property type="molecule type" value="Genomic_DNA"/>
</dbReference>
<evidence type="ECO:0000313" key="2">
    <source>
        <dbReference type="EMBL" id="CZT53392.1"/>
    </source>
</evidence>
<keyword evidence="1" id="KW-0732">Signal</keyword>
<feature type="chain" id="PRO_5009448811" description="NIP2 avirulence protein" evidence="1">
    <location>
        <begin position="17"/>
        <end position="110"/>
    </location>
</feature>
<protein>
    <recommendedName>
        <fullName evidence="4">NIP2 avirulence protein</fullName>
    </recommendedName>
</protein>
<name>A0A1E1MWE2_RHYSE</name>